<evidence type="ECO:0008006" key="3">
    <source>
        <dbReference type="Google" id="ProtNLM"/>
    </source>
</evidence>
<keyword evidence="2" id="KW-1185">Reference proteome</keyword>
<evidence type="ECO:0000313" key="1">
    <source>
        <dbReference type="EMBL" id="GEB32363.1"/>
    </source>
</evidence>
<reference evidence="1 2" key="1">
    <citation type="submission" date="2019-06" db="EMBL/GenBank/DDBJ databases">
        <title>Whole genome shotgun sequence of Brevibacillus parabrevis NBRC 12334.</title>
        <authorList>
            <person name="Hosoyama A."/>
            <person name="Uohara A."/>
            <person name="Ohji S."/>
            <person name="Ichikawa N."/>
        </authorList>
    </citation>
    <scope>NUCLEOTIDE SEQUENCE [LARGE SCALE GENOMIC DNA]</scope>
    <source>
        <strain evidence="1 2">NBRC 12334</strain>
    </source>
</reference>
<organism evidence="1 2">
    <name type="scientific">Brevibacillus parabrevis</name>
    <dbReference type="NCBI Taxonomy" id="54914"/>
    <lineage>
        <taxon>Bacteria</taxon>
        <taxon>Bacillati</taxon>
        <taxon>Bacillota</taxon>
        <taxon>Bacilli</taxon>
        <taxon>Bacillales</taxon>
        <taxon>Paenibacillaceae</taxon>
        <taxon>Brevibacillus</taxon>
    </lineage>
</organism>
<gene>
    <name evidence="1" type="ORF">BPA01_19430</name>
</gene>
<dbReference type="AlphaFoldDB" id="A0A4Y3PFQ6"/>
<dbReference type="EMBL" id="BJMH01000007">
    <property type="protein sequence ID" value="GEB32363.1"/>
    <property type="molecule type" value="Genomic_DNA"/>
</dbReference>
<sequence length="183" mass="21050">MKLWQQMIIVIGLLLFGSLPVFAAFENEPADRSAYESYRPYESSANAQKFLAHTVKHLSEGTMGGSIPLQTTRDELQANYGLQESEIVSPVPNAHFFEWDGYRYFLNRINGESTVMVIQAPFAPLTKEEIFEVVGDQPWYGGKRQHQIIYKLDRYMLIFTHTDSKEQVYYNSVMISPLDPTKK</sequence>
<dbReference type="Proteomes" id="UP000316882">
    <property type="component" value="Unassembled WGS sequence"/>
</dbReference>
<dbReference type="RefSeq" id="WP_122963341.1">
    <property type="nucleotide sequence ID" value="NZ_BJMH01000007.1"/>
</dbReference>
<protein>
    <recommendedName>
        <fullName evidence="3">DUF4309 domain-containing protein</fullName>
    </recommendedName>
</protein>
<proteinExistence type="predicted"/>
<name>A0A4Y3PFQ6_BREPA</name>
<evidence type="ECO:0000313" key="2">
    <source>
        <dbReference type="Proteomes" id="UP000316882"/>
    </source>
</evidence>
<comment type="caution">
    <text evidence="1">The sequence shown here is derived from an EMBL/GenBank/DDBJ whole genome shotgun (WGS) entry which is preliminary data.</text>
</comment>
<accession>A0A4Y3PFQ6</accession>